<evidence type="ECO:0000256" key="1">
    <source>
        <dbReference type="SAM" id="MobiDB-lite"/>
    </source>
</evidence>
<evidence type="ECO:0000313" key="3">
    <source>
        <dbReference type="Proteomes" id="UP000230233"/>
    </source>
</evidence>
<dbReference type="AlphaFoldDB" id="A0A2G5TXS2"/>
<dbReference type="EMBL" id="PDUG01000004">
    <property type="protein sequence ID" value="PIC31736.1"/>
    <property type="molecule type" value="Genomic_DNA"/>
</dbReference>
<gene>
    <name evidence="2" type="primary">Cnig_chr_IV.g12332</name>
    <name evidence="2" type="ORF">B9Z55_012332</name>
</gene>
<feature type="region of interest" description="Disordered" evidence="1">
    <location>
        <begin position="1"/>
        <end position="32"/>
    </location>
</feature>
<evidence type="ECO:0000313" key="2">
    <source>
        <dbReference type="EMBL" id="PIC31736.1"/>
    </source>
</evidence>
<accession>A0A2G5TXS2</accession>
<dbReference type="Proteomes" id="UP000230233">
    <property type="component" value="Chromosome IV"/>
</dbReference>
<proteinExistence type="predicted"/>
<feature type="compositionally biased region" description="Basic and acidic residues" evidence="1">
    <location>
        <begin position="1"/>
        <end position="31"/>
    </location>
</feature>
<comment type="caution">
    <text evidence="2">The sequence shown here is derived from an EMBL/GenBank/DDBJ whole genome shotgun (WGS) entry which is preliminary data.</text>
</comment>
<reference evidence="3" key="1">
    <citation type="submission" date="2017-10" db="EMBL/GenBank/DDBJ databases">
        <title>Rapid genome shrinkage in a self-fertile nematode reveals novel sperm competition proteins.</title>
        <authorList>
            <person name="Yin D."/>
            <person name="Schwarz E.M."/>
            <person name="Thomas C.G."/>
            <person name="Felde R.L."/>
            <person name="Korf I.F."/>
            <person name="Cutter A.D."/>
            <person name="Schartner C.M."/>
            <person name="Ralston E.J."/>
            <person name="Meyer B.J."/>
            <person name="Haag E.S."/>
        </authorList>
    </citation>
    <scope>NUCLEOTIDE SEQUENCE [LARGE SCALE GENOMIC DNA]</scope>
    <source>
        <strain evidence="3">JU1422</strain>
    </source>
</reference>
<keyword evidence="3" id="KW-1185">Reference proteome</keyword>
<name>A0A2G5TXS2_9PELO</name>
<organism evidence="2 3">
    <name type="scientific">Caenorhabditis nigoni</name>
    <dbReference type="NCBI Taxonomy" id="1611254"/>
    <lineage>
        <taxon>Eukaryota</taxon>
        <taxon>Metazoa</taxon>
        <taxon>Ecdysozoa</taxon>
        <taxon>Nematoda</taxon>
        <taxon>Chromadorea</taxon>
        <taxon>Rhabditida</taxon>
        <taxon>Rhabditina</taxon>
        <taxon>Rhabditomorpha</taxon>
        <taxon>Rhabditoidea</taxon>
        <taxon>Rhabditidae</taxon>
        <taxon>Peloderinae</taxon>
        <taxon>Caenorhabditis</taxon>
    </lineage>
</organism>
<sequence length="145" mass="15921">MLILKPSEDVPRFHRSEKKGGGTSPWEERARARGGGKSGIVCAVSTISAVWSGGVVVSALRFCPRDEGSSPTGGNFFFVFCVGISIEVRYYKVSDRGIRNEDFSPCGRYVVAVTDDSYIIRMDRVKKDVSVDKLTEYLGVMGITK</sequence>
<protein>
    <submittedName>
        <fullName evidence="2">Uncharacterized protein</fullName>
    </submittedName>
</protein>